<keyword evidence="8" id="KW-1185">Reference proteome</keyword>
<feature type="domain" description="Peptidase A1" evidence="6">
    <location>
        <begin position="32"/>
        <end position="386"/>
    </location>
</feature>
<organism evidence="7 8">
    <name type="scientific">Polychaeton citri CBS 116435</name>
    <dbReference type="NCBI Taxonomy" id="1314669"/>
    <lineage>
        <taxon>Eukaryota</taxon>
        <taxon>Fungi</taxon>
        <taxon>Dikarya</taxon>
        <taxon>Ascomycota</taxon>
        <taxon>Pezizomycotina</taxon>
        <taxon>Dothideomycetes</taxon>
        <taxon>Dothideomycetidae</taxon>
        <taxon>Capnodiales</taxon>
        <taxon>Capnodiaceae</taxon>
        <taxon>Polychaeton</taxon>
    </lineage>
</organism>
<name>A0A9P4UMJ2_9PEZI</name>
<dbReference type="GO" id="GO:0004190">
    <property type="term" value="F:aspartic-type endopeptidase activity"/>
    <property type="evidence" value="ECO:0007669"/>
    <property type="project" value="UniProtKB-KW"/>
</dbReference>
<dbReference type="PANTHER" id="PTHR47966:SF47">
    <property type="entry name" value="ENDOPEPTIDASE, PUTATIVE (AFU_ORTHOLOGUE AFUA_3G01220)-RELATED"/>
    <property type="match status" value="1"/>
</dbReference>
<dbReference type="Proteomes" id="UP000799441">
    <property type="component" value="Unassembled WGS sequence"/>
</dbReference>
<proteinExistence type="inferred from homology"/>
<evidence type="ECO:0000256" key="2">
    <source>
        <dbReference type="ARBA" id="ARBA00022750"/>
    </source>
</evidence>
<feature type="active site" evidence="3">
    <location>
        <position position="281"/>
    </location>
</feature>
<dbReference type="InterPro" id="IPR001461">
    <property type="entry name" value="Aspartic_peptidase_A1"/>
</dbReference>
<sequence length="391" mass="41622">MATAGPTVAGGSSARLASGNTPLIPVQGGQVFLAPIQVGGQQFFIVIDTGSSDPWLVSSGFQCVDPSTYQQVAQYYCYFGPSYDHTVSTTYSAVANQNFNVSYADGEFLNGDMASERMTFAGITVPQQKFGVVDRAAWYGDGYSSGLIGFAYRSITSAYQGGTPSRDIRGQAVPYDPLFVSMYKQNLTTPLFSMAIRRDDSDGGLMGIGGIPDVKHGIFINAPIQPVGVNGTDGGIVYEFYSVTSGGFAVSADPRAQFNLFGNANPRKTTVLANQTSVIVDSGTSLMYVPEDVTQAAVTAFTPAATWSDNYMAYRVQCGATPPVFGVAISSKIFFVNPADMIIDIGGGVCISAVQSNHNGYSILGDAWMKNVLAVFDIGAQQMRFASRQFY</sequence>
<evidence type="ECO:0000256" key="4">
    <source>
        <dbReference type="PIRSR" id="PIRSR601461-2"/>
    </source>
</evidence>
<keyword evidence="2 5" id="KW-0064">Aspartyl protease</keyword>
<feature type="active site" evidence="3">
    <location>
        <position position="48"/>
    </location>
</feature>
<comment type="caution">
    <text evidence="7">The sequence shown here is derived from an EMBL/GenBank/DDBJ whole genome shotgun (WGS) entry which is preliminary data.</text>
</comment>
<evidence type="ECO:0000313" key="7">
    <source>
        <dbReference type="EMBL" id="KAF2718426.1"/>
    </source>
</evidence>
<reference evidence="7" key="1">
    <citation type="journal article" date="2020" name="Stud. Mycol.">
        <title>101 Dothideomycetes genomes: a test case for predicting lifestyles and emergence of pathogens.</title>
        <authorList>
            <person name="Haridas S."/>
            <person name="Albert R."/>
            <person name="Binder M."/>
            <person name="Bloem J."/>
            <person name="Labutti K."/>
            <person name="Salamov A."/>
            <person name="Andreopoulos B."/>
            <person name="Baker S."/>
            <person name="Barry K."/>
            <person name="Bills G."/>
            <person name="Bluhm B."/>
            <person name="Cannon C."/>
            <person name="Castanera R."/>
            <person name="Culley D."/>
            <person name="Daum C."/>
            <person name="Ezra D."/>
            <person name="Gonzalez J."/>
            <person name="Henrissat B."/>
            <person name="Kuo A."/>
            <person name="Liang C."/>
            <person name="Lipzen A."/>
            <person name="Lutzoni F."/>
            <person name="Magnuson J."/>
            <person name="Mondo S."/>
            <person name="Nolan M."/>
            <person name="Ohm R."/>
            <person name="Pangilinan J."/>
            <person name="Park H.-J."/>
            <person name="Ramirez L."/>
            <person name="Alfaro M."/>
            <person name="Sun H."/>
            <person name="Tritt A."/>
            <person name="Yoshinaga Y."/>
            <person name="Zwiers L.-H."/>
            <person name="Turgeon B."/>
            <person name="Goodwin S."/>
            <person name="Spatafora J."/>
            <person name="Crous P."/>
            <person name="Grigoriev I."/>
        </authorList>
    </citation>
    <scope>NUCLEOTIDE SEQUENCE</scope>
    <source>
        <strain evidence="7">CBS 116435</strain>
    </source>
</reference>
<dbReference type="GO" id="GO:0000324">
    <property type="term" value="C:fungal-type vacuole"/>
    <property type="evidence" value="ECO:0007669"/>
    <property type="project" value="TreeGrafter"/>
</dbReference>
<comment type="similarity">
    <text evidence="1 5">Belongs to the peptidase A1 family.</text>
</comment>
<evidence type="ECO:0000259" key="6">
    <source>
        <dbReference type="PROSITE" id="PS51767"/>
    </source>
</evidence>
<dbReference type="Gene3D" id="2.40.70.10">
    <property type="entry name" value="Acid Proteases"/>
    <property type="match status" value="2"/>
</dbReference>
<dbReference type="InterPro" id="IPR033121">
    <property type="entry name" value="PEPTIDASE_A1"/>
</dbReference>
<dbReference type="EMBL" id="MU003825">
    <property type="protein sequence ID" value="KAF2718426.1"/>
    <property type="molecule type" value="Genomic_DNA"/>
</dbReference>
<dbReference type="InterPro" id="IPR021109">
    <property type="entry name" value="Peptidase_aspartic_dom_sf"/>
</dbReference>
<evidence type="ECO:0000256" key="3">
    <source>
        <dbReference type="PIRSR" id="PIRSR601461-1"/>
    </source>
</evidence>
<evidence type="ECO:0000313" key="8">
    <source>
        <dbReference type="Proteomes" id="UP000799441"/>
    </source>
</evidence>
<dbReference type="PANTHER" id="PTHR47966">
    <property type="entry name" value="BETA-SITE APP-CLEAVING ENZYME, ISOFORM A-RELATED"/>
    <property type="match status" value="1"/>
</dbReference>
<accession>A0A9P4UMJ2</accession>
<protein>
    <submittedName>
        <fullName evidence="7">Acid protease</fullName>
    </submittedName>
</protein>
<feature type="disulfide bond" evidence="4">
    <location>
        <begin position="318"/>
        <end position="350"/>
    </location>
</feature>
<dbReference type="OrthoDB" id="15189at2759"/>
<keyword evidence="4" id="KW-1015">Disulfide bond</keyword>
<keyword evidence="5" id="KW-0378">Hydrolase</keyword>
<dbReference type="PROSITE" id="PS00141">
    <property type="entry name" value="ASP_PROTEASE"/>
    <property type="match status" value="1"/>
</dbReference>
<dbReference type="AlphaFoldDB" id="A0A9P4UMJ2"/>
<dbReference type="Pfam" id="PF00026">
    <property type="entry name" value="Asp"/>
    <property type="match status" value="1"/>
</dbReference>
<dbReference type="InterPro" id="IPR001969">
    <property type="entry name" value="Aspartic_peptidase_AS"/>
</dbReference>
<dbReference type="PRINTS" id="PR00792">
    <property type="entry name" value="PEPSIN"/>
</dbReference>
<keyword evidence="5 7" id="KW-0645">Protease</keyword>
<dbReference type="InterPro" id="IPR034164">
    <property type="entry name" value="Pepsin-like_dom"/>
</dbReference>
<dbReference type="SUPFAM" id="SSF50630">
    <property type="entry name" value="Acid proteases"/>
    <property type="match status" value="1"/>
</dbReference>
<dbReference type="CDD" id="cd05471">
    <property type="entry name" value="pepsin_like"/>
    <property type="match status" value="1"/>
</dbReference>
<gene>
    <name evidence="7" type="ORF">K431DRAFT_230958</name>
</gene>
<evidence type="ECO:0000256" key="1">
    <source>
        <dbReference type="ARBA" id="ARBA00007447"/>
    </source>
</evidence>
<evidence type="ECO:0000256" key="5">
    <source>
        <dbReference type="RuleBase" id="RU000454"/>
    </source>
</evidence>
<dbReference type="PROSITE" id="PS51767">
    <property type="entry name" value="PEPTIDASE_A1"/>
    <property type="match status" value="1"/>
</dbReference>
<dbReference type="GO" id="GO:0006508">
    <property type="term" value="P:proteolysis"/>
    <property type="evidence" value="ECO:0007669"/>
    <property type="project" value="UniProtKB-KW"/>
</dbReference>